<dbReference type="EMBL" id="BMAO01009775">
    <property type="protein sequence ID" value="GFR33200.1"/>
    <property type="molecule type" value="Genomic_DNA"/>
</dbReference>
<reference evidence="1" key="1">
    <citation type="submission" date="2020-07" db="EMBL/GenBank/DDBJ databases">
        <title>Multicomponent nature underlies the extraordinary mechanical properties of spider dragline silk.</title>
        <authorList>
            <person name="Kono N."/>
            <person name="Nakamura H."/>
            <person name="Mori M."/>
            <person name="Yoshida Y."/>
            <person name="Ohtoshi R."/>
            <person name="Malay A.D."/>
            <person name="Moran D.A.P."/>
            <person name="Tomita M."/>
            <person name="Numata K."/>
            <person name="Arakawa K."/>
        </authorList>
    </citation>
    <scope>NUCLEOTIDE SEQUENCE</scope>
</reference>
<evidence type="ECO:0000313" key="1">
    <source>
        <dbReference type="EMBL" id="GFR33200.1"/>
    </source>
</evidence>
<proteinExistence type="predicted"/>
<protein>
    <submittedName>
        <fullName evidence="1">Uncharacterized protein</fullName>
    </submittedName>
</protein>
<dbReference type="Proteomes" id="UP000887116">
    <property type="component" value="Unassembled WGS sequence"/>
</dbReference>
<accession>A0A8X6I2T7</accession>
<gene>
    <name evidence="1" type="ORF">TNCT_642431</name>
</gene>
<sequence>MFHITAKDQKSIYEKGFGPSPTEHTQYSLLLKKGLFFRRAASCSQLNEKKGKSSKPDGVFSELIISLGSLALDTFLKLINLTWKTRVPHQWRKVVVILLLKEGKPAVLIAIGPFPLQAFAIKLPRK</sequence>
<dbReference type="OrthoDB" id="6156371at2759"/>
<comment type="caution">
    <text evidence="1">The sequence shown here is derived from an EMBL/GenBank/DDBJ whole genome shotgun (WGS) entry which is preliminary data.</text>
</comment>
<evidence type="ECO:0000313" key="2">
    <source>
        <dbReference type="Proteomes" id="UP000887116"/>
    </source>
</evidence>
<dbReference type="AlphaFoldDB" id="A0A8X6I2T7"/>
<keyword evidence="2" id="KW-1185">Reference proteome</keyword>
<organism evidence="1 2">
    <name type="scientific">Trichonephila clavata</name>
    <name type="common">Joro spider</name>
    <name type="synonym">Nephila clavata</name>
    <dbReference type="NCBI Taxonomy" id="2740835"/>
    <lineage>
        <taxon>Eukaryota</taxon>
        <taxon>Metazoa</taxon>
        <taxon>Ecdysozoa</taxon>
        <taxon>Arthropoda</taxon>
        <taxon>Chelicerata</taxon>
        <taxon>Arachnida</taxon>
        <taxon>Araneae</taxon>
        <taxon>Araneomorphae</taxon>
        <taxon>Entelegynae</taxon>
        <taxon>Araneoidea</taxon>
        <taxon>Nephilidae</taxon>
        <taxon>Trichonephila</taxon>
    </lineage>
</organism>
<name>A0A8X6I2T7_TRICU</name>